<dbReference type="PANTHER" id="PTHR21310">
    <property type="entry name" value="AMINOGLYCOSIDE PHOSPHOTRANSFERASE-RELATED-RELATED"/>
    <property type="match status" value="1"/>
</dbReference>
<sequence>MTGLKGTLDRRVGYLKSKCTTGKARLDRYCQRVLDKTANRVPFSERQHDRTQASTETEQPSNHTRENGLVASWHQSSGRGRGRRSQKGKERTSTNIAAFTILHEPEPDPPSLIAQETALSTDLEQGTVGRLADHLQPTQIAQRRTLNDGSYHFEQTYRQDEALAQNGSLAQNTSKVAHKRFLEAVVSETTHEQCQNIRDDVPAGMEEREQAFGRHSLDLAQSDQAGLPLASTVGQRLTSHKDCVDGEVLGNGEKTFGGHEPTHIQSAHSTASDDEDPVSRPKSDNGDVDTEDGAQNGSAADEDHPECDIYADDDCLRQFEEVLETLDVTSLEQLALQLRQSQLHKSGSKVVVSSCEADPYPLHGTYNVVFVFTFDDGVEWIARVPGYGVSPSALQIEKMDLEYRTMKYIRSKTSFKMPEVYYWSTSTNEVGTLFGLISLVEGVSLWECWQNIDFDEQKRMTAIAGVAFEMAKLYPLQFDKTGMLRFDTDGEASHVDYEIESWGTHDKAWGKTRKHGPFKNYSGWIDDHMPQLSCRKEPRDLMSPISNSGKVKLMIESTPDFMRNAPLSLCLPDADFQNILCDPMTGQITGFIDMDNIRVAPVVIGSAAFPRFLVKDRCPTLYAQDVRMSDMLYTLGDFRRYRKYYAKCFRDQLPVDIPYNPRWTELSDRTMALEDAVWSDSCEQFDFAHDLGWTAYFNVYSDRNKYRNKVEALEDMLYDDMFTKHPLYKHRFKSVVRKGLWKTERDNIPQRDSYLVSRHEEAARDRARARRLQETIDQTIVVLGALANSQEGEAHASASSTLIQVPQPQNHSGQAGDDVSAAHSQTRQENTPSTTSTAGPPSTTRAPQSAAARSTAPSLNQVHTKRGGFKSNITTHGFIRKSSASSIGKYCSIACKEVWRRIVIYQGAWPLVL</sequence>
<feature type="compositionally biased region" description="Polar residues" evidence="1">
    <location>
        <begin position="52"/>
        <end position="62"/>
    </location>
</feature>
<protein>
    <recommendedName>
        <fullName evidence="4">Aminoglycoside phosphotransferase domain-containing protein</fullName>
    </recommendedName>
</protein>
<dbReference type="EMBL" id="JAVRRG010000033">
    <property type="protein sequence ID" value="KAK5094601.1"/>
    <property type="molecule type" value="Genomic_DNA"/>
</dbReference>
<dbReference type="InterPro" id="IPR011009">
    <property type="entry name" value="Kinase-like_dom_sf"/>
</dbReference>
<accession>A0ABR0KEQ0</accession>
<feature type="compositionally biased region" description="Low complexity" evidence="1">
    <location>
        <begin position="831"/>
        <end position="844"/>
    </location>
</feature>
<proteinExistence type="predicted"/>
<feature type="region of interest" description="Disordered" evidence="1">
    <location>
        <begin position="249"/>
        <end position="307"/>
    </location>
</feature>
<gene>
    <name evidence="2" type="ORF">LTR24_003542</name>
</gene>
<feature type="compositionally biased region" description="Basic and acidic residues" evidence="1">
    <location>
        <begin position="40"/>
        <end position="51"/>
    </location>
</feature>
<comment type="caution">
    <text evidence="2">The sequence shown here is derived from an EMBL/GenBank/DDBJ whole genome shotgun (WGS) entry which is preliminary data.</text>
</comment>
<feature type="region of interest" description="Disordered" evidence="1">
    <location>
        <begin position="806"/>
        <end position="870"/>
    </location>
</feature>
<dbReference type="InterPro" id="IPR051678">
    <property type="entry name" value="AGP_Transferase"/>
</dbReference>
<evidence type="ECO:0000313" key="2">
    <source>
        <dbReference type="EMBL" id="KAK5094601.1"/>
    </source>
</evidence>
<feature type="compositionally biased region" description="Polar residues" evidence="1">
    <location>
        <begin position="845"/>
        <end position="862"/>
    </location>
</feature>
<reference evidence="2 3" key="1">
    <citation type="submission" date="2023-08" db="EMBL/GenBank/DDBJ databases">
        <title>Black Yeasts Isolated from many extreme environments.</title>
        <authorList>
            <person name="Coleine C."/>
            <person name="Stajich J.E."/>
            <person name="Selbmann L."/>
        </authorList>
    </citation>
    <scope>NUCLEOTIDE SEQUENCE [LARGE SCALE GENOMIC DNA]</scope>
    <source>
        <strain evidence="2 3">CCFEE 5885</strain>
    </source>
</reference>
<dbReference type="PANTHER" id="PTHR21310:SF51">
    <property type="entry name" value="AMINOGLYCOSIDE PHOSPHOTRANSFERASE DOMAIN-CONTAINING PROTEIN"/>
    <property type="match status" value="1"/>
</dbReference>
<dbReference type="Proteomes" id="UP001345013">
    <property type="component" value="Unassembled WGS sequence"/>
</dbReference>
<keyword evidence="3" id="KW-1185">Reference proteome</keyword>
<dbReference type="SUPFAM" id="SSF56112">
    <property type="entry name" value="Protein kinase-like (PK-like)"/>
    <property type="match status" value="1"/>
</dbReference>
<feature type="region of interest" description="Disordered" evidence="1">
    <location>
        <begin position="40"/>
        <end position="94"/>
    </location>
</feature>
<evidence type="ECO:0000256" key="1">
    <source>
        <dbReference type="SAM" id="MobiDB-lite"/>
    </source>
</evidence>
<evidence type="ECO:0008006" key="4">
    <source>
        <dbReference type="Google" id="ProtNLM"/>
    </source>
</evidence>
<organism evidence="2 3">
    <name type="scientific">Lithohypha guttulata</name>
    <dbReference type="NCBI Taxonomy" id="1690604"/>
    <lineage>
        <taxon>Eukaryota</taxon>
        <taxon>Fungi</taxon>
        <taxon>Dikarya</taxon>
        <taxon>Ascomycota</taxon>
        <taxon>Pezizomycotina</taxon>
        <taxon>Eurotiomycetes</taxon>
        <taxon>Chaetothyriomycetidae</taxon>
        <taxon>Chaetothyriales</taxon>
        <taxon>Trichomeriaceae</taxon>
        <taxon>Lithohypha</taxon>
    </lineage>
</organism>
<evidence type="ECO:0000313" key="3">
    <source>
        <dbReference type="Proteomes" id="UP001345013"/>
    </source>
</evidence>
<name>A0ABR0KEQ0_9EURO</name>